<accession>A0A1V5T4W1</accession>
<dbReference type="Proteomes" id="UP000485569">
    <property type="component" value="Unassembled WGS sequence"/>
</dbReference>
<sequence>MNKEEIKVKEKLKLVHQLEDEIEAITPRSIFKLLKPSKFLGLKEHQNMSYYTQYIDMRFKRFANSLSMIEDAIYDLRHEMNEFYQELKDNEGGAA</sequence>
<evidence type="ECO:0000313" key="1">
    <source>
        <dbReference type="EMBL" id="OQA61451.1"/>
    </source>
</evidence>
<proteinExistence type="predicted"/>
<reference evidence="1" key="1">
    <citation type="submission" date="2017-02" db="EMBL/GenBank/DDBJ databases">
        <title>Delving into the versatile metabolic prowess of the omnipresent phylum Bacteroidetes.</title>
        <authorList>
            <person name="Nobu M.K."/>
            <person name="Mei R."/>
            <person name="Narihiro T."/>
            <person name="Kuroda K."/>
            <person name="Liu W.-T."/>
        </authorList>
    </citation>
    <scope>NUCLEOTIDE SEQUENCE</scope>
    <source>
        <strain evidence="1">ADurb.Bin276</strain>
    </source>
</reference>
<gene>
    <name evidence="1" type="ORF">BWY41_00131</name>
</gene>
<comment type="caution">
    <text evidence="1">The sequence shown here is derived from an EMBL/GenBank/DDBJ whole genome shotgun (WGS) entry which is preliminary data.</text>
</comment>
<dbReference type="AlphaFoldDB" id="A0A1V5T4W1"/>
<name>A0A1V5T4W1_9BACT</name>
<organism evidence="1">
    <name type="scientific">Candidatus Atribacter allofermentans</name>
    <dbReference type="NCBI Taxonomy" id="1852833"/>
    <lineage>
        <taxon>Bacteria</taxon>
        <taxon>Pseudomonadati</taxon>
        <taxon>Atribacterota</taxon>
        <taxon>Atribacteria</taxon>
        <taxon>Atribacterales</taxon>
        <taxon>Atribacteraceae</taxon>
        <taxon>Atribacter</taxon>
    </lineage>
</organism>
<dbReference type="EMBL" id="MWBQ01000018">
    <property type="protein sequence ID" value="OQA61451.1"/>
    <property type="molecule type" value="Genomic_DNA"/>
</dbReference>
<protein>
    <submittedName>
        <fullName evidence="1">Uncharacterized protein</fullName>
    </submittedName>
</protein>